<proteinExistence type="predicted"/>
<name>A0ABU2L854_9ACTN</name>
<dbReference type="EMBL" id="JAVREN010000014">
    <property type="protein sequence ID" value="MDT0307742.1"/>
    <property type="molecule type" value="Genomic_DNA"/>
</dbReference>
<evidence type="ECO:0000313" key="3">
    <source>
        <dbReference type="Proteomes" id="UP001183388"/>
    </source>
</evidence>
<evidence type="ECO:0000256" key="1">
    <source>
        <dbReference type="SAM" id="MobiDB-lite"/>
    </source>
</evidence>
<organism evidence="2 3">
    <name type="scientific">Streptomyces boetiae</name>
    <dbReference type="NCBI Taxonomy" id="3075541"/>
    <lineage>
        <taxon>Bacteria</taxon>
        <taxon>Bacillati</taxon>
        <taxon>Actinomycetota</taxon>
        <taxon>Actinomycetes</taxon>
        <taxon>Kitasatosporales</taxon>
        <taxon>Streptomycetaceae</taxon>
        <taxon>Streptomyces</taxon>
    </lineage>
</organism>
<evidence type="ECO:0000313" key="2">
    <source>
        <dbReference type="EMBL" id="MDT0307742.1"/>
    </source>
</evidence>
<sequence>MALEFVGIDPETTGGGSPTVWVDEETADLVLQGEEADKLLKAQVGETEWVAGHDTGIPAHETVIRVPARMAPILREACDVAERRAGLR</sequence>
<protein>
    <submittedName>
        <fullName evidence="2">Uncharacterized protein</fullName>
    </submittedName>
</protein>
<dbReference type="Proteomes" id="UP001183388">
    <property type="component" value="Unassembled WGS sequence"/>
</dbReference>
<dbReference type="RefSeq" id="WP_311630691.1">
    <property type="nucleotide sequence ID" value="NZ_JAVREN010000014.1"/>
</dbReference>
<keyword evidence="3" id="KW-1185">Reference proteome</keyword>
<comment type="caution">
    <text evidence="2">The sequence shown here is derived from an EMBL/GenBank/DDBJ whole genome shotgun (WGS) entry which is preliminary data.</text>
</comment>
<feature type="region of interest" description="Disordered" evidence="1">
    <location>
        <begin position="1"/>
        <end position="20"/>
    </location>
</feature>
<accession>A0ABU2L854</accession>
<reference evidence="3" key="1">
    <citation type="submission" date="2023-07" db="EMBL/GenBank/DDBJ databases">
        <title>30 novel species of actinomycetes from the DSMZ collection.</title>
        <authorList>
            <person name="Nouioui I."/>
        </authorList>
    </citation>
    <scope>NUCLEOTIDE SEQUENCE [LARGE SCALE GENOMIC DNA]</scope>
    <source>
        <strain evidence="3">DSM 44917</strain>
    </source>
</reference>
<gene>
    <name evidence="2" type="ORF">RM780_12320</name>
</gene>